<dbReference type="Pfam" id="PF16693">
    <property type="entry name" value="Yop-YscD_ppl_1st"/>
    <property type="match status" value="1"/>
</dbReference>
<dbReference type="EMBL" id="JARVII010000013">
    <property type="protein sequence ID" value="MDG9699574.1"/>
    <property type="molecule type" value="Genomic_DNA"/>
</dbReference>
<feature type="domain" description="YscD/Y4YQ C-terminal" evidence="2">
    <location>
        <begin position="317"/>
        <end position="366"/>
    </location>
</feature>
<keyword evidence="4" id="KW-1185">Reference proteome</keyword>
<dbReference type="Pfam" id="PF23893">
    <property type="entry name" value="Y4YQ_C"/>
    <property type="match status" value="1"/>
</dbReference>
<dbReference type="Proteomes" id="UP001237156">
    <property type="component" value="Unassembled WGS sequence"/>
</dbReference>
<dbReference type="InterPro" id="IPR057770">
    <property type="entry name" value="YscD/Y4YQ_C"/>
</dbReference>
<dbReference type="AlphaFoldDB" id="A0AAW6RLS0"/>
<reference evidence="3 4" key="1">
    <citation type="submission" date="2023-04" db="EMBL/GenBank/DDBJ databases">
        <title>Ottowia paracancer sp. nov., isolated from human stomach.</title>
        <authorList>
            <person name="Song Y."/>
        </authorList>
    </citation>
    <scope>NUCLEOTIDE SEQUENCE [LARGE SCALE GENOMIC DNA]</scope>
    <source>
        <strain evidence="3 4">10c7w1</strain>
    </source>
</reference>
<dbReference type="RefSeq" id="WP_279524452.1">
    <property type="nucleotide sequence ID" value="NZ_JARVII010000013.1"/>
</dbReference>
<dbReference type="InterPro" id="IPR032034">
    <property type="entry name" value="YscD_ppl_1st"/>
</dbReference>
<sequence length="369" mass="39132">MTAPLLYELRVLSGRQRGATFPIKPGAPLRIGQDWSSDVVLRADSAAAARISLLDDESALELQVENGSSQVEEVSIDAGQKMAVGLYVPFSLGDVQLAVGQVGAPQWGALFGNATPQPLVPAETQGNALQPMQPAAVASARWVRRLLQGGVALVAISAGALTLSWAMDRHPGTPGQQVEQMRQSLHRLGYATLDVEIRDGQPVVTGYLNSETQRAELEQALARTSMRSVRVMPWINEQVTQGVAEVFRLNGIAAQVKSAGSGVVQVHTREANTENLQRAEAVARRDVPGLVKLVSVNDAPPAAAKASPVAADPGKRVAAIVPGDPAYVVTADGTRYFTGAVLPTGHRIQAIQANLVQLERDGQISQLTF</sequence>
<protein>
    <recommendedName>
        <fullName evidence="5">EscD/YscD/HrpQ family type III secretion system inner membrane ring protein</fullName>
    </recommendedName>
</protein>
<feature type="domain" description="YscD-like Bon-like" evidence="1">
    <location>
        <begin position="176"/>
        <end position="227"/>
    </location>
</feature>
<evidence type="ECO:0000313" key="4">
    <source>
        <dbReference type="Proteomes" id="UP001237156"/>
    </source>
</evidence>
<name>A0AAW6RLS0_9BURK</name>
<accession>A0AAW6RLS0</accession>
<proteinExistence type="predicted"/>
<comment type="caution">
    <text evidence="3">The sequence shown here is derived from an EMBL/GenBank/DDBJ whole genome shotgun (WGS) entry which is preliminary data.</text>
</comment>
<gene>
    <name evidence="3" type="ORF">QB898_07610</name>
</gene>
<evidence type="ECO:0000313" key="3">
    <source>
        <dbReference type="EMBL" id="MDG9699574.1"/>
    </source>
</evidence>
<organism evidence="3 4">
    <name type="scientific">Ottowia cancrivicina</name>
    <dbReference type="NCBI Taxonomy" id="3040346"/>
    <lineage>
        <taxon>Bacteria</taxon>
        <taxon>Pseudomonadati</taxon>
        <taxon>Pseudomonadota</taxon>
        <taxon>Betaproteobacteria</taxon>
        <taxon>Burkholderiales</taxon>
        <taxon>Comamonadaceae</taxon>
        <taxon>Ottowia</taxon>
    </lineage>
</organism>
<evidence type="ECO:0008006" key="5">
    <source>
        <dbReference type="Google" id="ProtNLM"/>
    </source>
</evidence>
<evidence type="ECO:0000259" key="2">
    <source>
        <dbReference type="Pfam" id="PF23893"/>
    </source>
</evidence>
<evidence type="ECO:0000259" key="1">
    <source>
        <dbReference type="Pfam" id="PF16693"/>
    </source>
</evidence>